<dbReference type="RefSeq" id="WP_145771636.1">
    <property type="nucleotide sequence ID" value="NZ_LR778301.1"/>
</dbReference>
<sequence length="164" mass="17724">MKTTQFKKLCISALLVTSAFCQAGEPAAAADAAPKTADLLTYDRIYTDKNGDSHFDKVTVNFKVFQYANDVPPVWVESAGLRPAKAVQFMAAPTGWDGRAHHPPPRRQFFIVLTGAVAFTATDGETRILHPGQVLLMEDHKGKGHGSYNVDQGNSIVVAVPLAD</sequence>
<dbReference type="AlphaFoldDB" id="A0A6S6XUH4"/>
<dbReference type="EMBL" id="LR778301">
    <property type="protein sequence ID" value="CAB1368445.1"/>
    <property type="molecule type" value="Genomic_DNA"/>
</dbReference>
<gene>
    <name evidence="2" type="ORF">DENOEST_1280</name>
</gene>
<dbReference type="InterPro" id="IPR014710">
    <property type="entry name" value="RmlC-like_jellyroll"/>
</dbReference>
<dbReference type="OrthoDB" id="4205621at2"/>
<feature type="domain" description="Cupin type-2" evidence="1">
    <location>
        <begin position="93"/>
        <end position="157"/>
    </location>
</feature>
<evidence type="ECO:0000313" key="2">
    <source>
        <dbReference type="EMBL" id="CAB1368445.1"/>
    </source>
</evidence>
<name>A0A6S6XUH4_9PROT</name>
<dbReference type="InterPro" id="IPR011051">
    <property type="entry name" value="RmlC_Cupin_sf"/>
</dbReference>
<dbReference type="Gene3D" id="2.60.120.10">
    <property type="entry name" value="Jelly Rolls"/>
    <property type="match status" value="1"/>
</dbReference>
<evidence type="ECO:0000313" key="3">
    <source>
        <dbReference type="Proteomes" id="UP000515733"/>
    </source>
</evidence>
<organism evidence="2 3">
    <name type="scientific">Denitratisoma oestradiolicum</name>
    <dbReference type="NCBI Taxonomy" id="311182"/>
    <lineage>
        <taxon>Bacteria</taxon>
        <taxon>Pseudomonadati</taxon>
        <taxon>Pseudomonadota</taxon>
        <taxon>Betaproteobacteria</taxon>
        <taxon>Nitrosomonadales</taxon>
        <taxon>Sterolibacteriaceae</taxon>
        <taxon>Denitratisoma</taxon>
    </lineage>
</organism>
<dbReference type="InterPro" id="IPR013096">
    <property type="entry name" value="Cupin_2"/>
</dbReference>
<accession>A0A6S6XUH4</accession>
<proteinExistence type="predicted"/>
<dbReference type="Proteomes" id="UP000515733">
    <property type="component" value="Chromosome"/>
</dbReference>
<reference evidence="2 3" key="1">
    <citation type="submission" date="2020-03" db="EMBL/GenBank/DDBJ databases">
        <authorList>
            <consortium name="Genoscope - CEA"/>
            <person name="William W."/>
        </authorList>
    </citation>
    <scope>NUCLEOTIDE SEQUENCE [LARGE SCALE GENOMIC DNA]</scope>
    <source>
        <strain evidence="3">DSM 16959</strain>
    </source>
</reference>
<protein>
    <submittedName>
        <fullName evidence="2">Cupin 2 conserved barrel domain protein (Modular protein)</fullName>
    </submittedName>
</protein>
<dbReference type="Pfam" id="PF07883">
    <property type="entry name" value="Cupin_2"/>
    <property type="match status" value="1"/>
</dbReference>
<evidence type="ECO:0000259" key="1">
    <source>
        <dbReference type="Pfam" id="PF07883"/>
    </source>
</evidence>
<dbReference type="SUPFAM" id="SSF51182">
    <property type="entry name" value="RmlC-like cupins"/>
    <property type="match status" value="1"/>
</dbReference>
<dbReference type="KEGG" id="doe:DENOEST_1280"/>
<keyword evidence="3" id="KW-1185">Reference proteome</keyword>